<dbReference type="KEGG" id="amr:AM1_A0192"/>
<dbReference type="GO" id="GO:0046872">
    <property type="term" value="F:metal ion binding"/>
    <property type="evidence" value="ECO:0007669"/>
    <property type="project" value="UniProtKB-KW"/>
</dbReference>
<dbReference type="InterPro" id="IPR027806">
    <property type="entry name" value="HARBI1_dom"/>
</dbReference>
<protein>
    <submittedName>
        <fullName evidence="4">Transposase, putative</fullName>
    </submittedName>
</protein>
<dbReference type="Pfam" id="PF13359">
    <property type="entry name" value="DDE_Tnp_4"/>
    <property type="match status" value="1"/>
</dbReference>
<evidence type="ECO:0000313" key="5">
    <source>
        <dbReference type="Proteomes" id="UP000000268"/>
    </source>
</evidence>
<evidence type="ECO:0000256" key="1">
    <source>
        <dbReference type="ARBA" id="ARBA00001968"/>
    </source>
</evidence>
<geneLocation type="plasmid" evidence="4 5">
    <name>pREB1</name>
</geneLocation>
<keyword evidence="4" id="KW-0614">Plasmid</keyword>
<sequence>MNCPLFRVKVRYQFPEGSELWQDTGFQGFAPSGVSIKQPKKKPRNAELTNIQKEENRQISQVRVEVEHQIGGIKRCQIVVQRFRNWVDHYVDDAMETACGLHNFRLTHRRGKPTGQFGTA</sequence>
<dbReference type="EMBL" id="CP000838">
    <property type="protein sequence ID" value="ABW31697.1"/>
    <property type="molecule type" value="Genomic_DNA"/>
</dbReference>
<dbReference type="HOGENOM" id="CLU_2044546_0_0_3"/>
<feature type="domain" description="DDE Tnp4" evidence="3">
    <location>
        <begin position="14"/>
        <end position="103"/>
    </location>
</feature>
<keyword evidence="2" id="KW-0479">Metal-binding</keyword>
<evidence type="ECO:0000256" key="2">
    <source>
        <dbReference type="ARBA" id="ARBA00022723"/>
    </source>
</evidence>
<comment type="cofactor">
    <cofactor evidence="1">
        <name>a divalent metal cation</name>
        <dbReference type="ChEBI" id="CHEBI:60240"/>
    </cofactor>
</comment>
<dbReference type="RefSeq" id="WP_012166693.1">
    <property type="nucleotide sequence ID" value="NC_009926.1"/>
</dbReference>
<reference evidence="4 5" key="1">
    <citation type="journal article" date="2008" name="Proc. Natl. Acad. Sci. U.S.A.">
        <title>Niche adaptation and genome expansion in the chlorophyll d-producing cyanobacterium Acaryochloris marina.</title>
        <authorList>
            <person name="Swingley W.D."/>
            <person name="Chen M."/>
            <person name="Cheung P.C."/>
            <person name="Conrad A.L."/>
            <person name="Dejesa L.C."/>
            <person name="Hao J."/>
            <person name="Honchak B.M."/>
            <person name="Karbach L.E."/>
            <person name="Kurdoglu A."/>
            <person name="Lahiri S."/>
            <person name="Mastrian S.D."/>
            <person name="Miyashita H."/>
            <person name="Page L."/>
            <person name="Ramakrishna P."/>
            <person name="Satoh S."/>
            <person name="Sattley W.M."/>
            <person name="Shimada Y."/>
            <person name="Taylor H.L."/>
            <person name="Tomo T."/>
            <person name="Tsuchiya T."/>
            <person name="Wang Z.T."/>
            <person name="Raymond J."/>
            <person name="Mimuro M."/>
            <person name="Blankenship R.E."/>
            <person name="Touchman J.W."/>
        </authorList>
    </citation>
    <scope>NUCLEOTIDE SEQUENCE [LARGE SCALE GENOMIC DNA]</scope>
    <source>
        <strain evidence="5">MBIC 11017</strain>
        <plasmid evidence="5">Plasmid pREB1</plasmid>
    </source>
</reference>
<evidence type="ECO:0000313" key="4">
    <source>
        <dbReference type="EMBL" id="ABW31697.1"/>
    </source>
</evidence>
<accession>A8ZKJ7</accession>
<keyword evidence="5" id="KW-1185">Reference proteome</keyword>
<organism evidence="4 5">
    <name type="scientific">Acaryochloris marina (strain MBIC 11017)</name>
    <dbReference type="NCBI Taxonomy" id="329726"/>
    <lineage>
        <taxon>Bacteria</taxon>
        <taxon>Bacillati</taxon>
        <taxon>Cyanobacteriota</taxon>
        <taxon>Cyanophyceae</taxon>
        <taxon>Acaryochloridales</taxon>
        <taxon>Acaryochloridaceae</taxon>
        <taxon>Acaryochloris</taxon>
    </lineage>
</organism>
<dbReference type="Proteomes" id="UP000000268">
    <property type="component" value="Plasmid pREB1"/>
</dbReference>
<proteinExistence type="predicted"/>
<evidence type="ECO:0000259" key="3">
    <source>
        <dbReference type="Pfam" id="PF13359"/>
    </source>
</evidence>
<dbReference type="AlphaFoldDB" id="A8ZKJ7"/>
<gene>
    <name evidence="4" type="ordered locus">AM1_A0192</name>
</gene>
<name>A8ZKJ7_ACAM1</name>